<feature type="transmembrane region" description="Helical" evidence="10">
    <location>
        <begin position="531"/>
        <end position="551"/>
    </location>
</feature>
<gene>
    <name evidence="12" type="ORF">BBP00_00001109</name>
</gene>
<name>A0A3F2S1B6_9STRA</name>
<evidence type="ECO:0000256" key="5">
    <source>
        <dbReference type="ARBA" id="ARBA00022737"/>
    </source>
</evidence>
<keyword evidence="9 10" id="KW-0472">Membrane</keyword>
<dbReference type="OrthoDB" id="10255969at2759"/>
<evidence type="ECO:0000256" key="4">
    <source>
        <dbReference type="ARBA" id="ARBA00022692"/>
    </source>
</evidence>
<dbReference type="InterPro" id="IPR027417">
    <property type="entry name" value="P-loop_NTPase"/>
</dbReference>
<feature type="transmembrane region" description="Helical" evidence="10">
    <location>
        <begin position="1501"/>
        <end position="1523"/>
    </location>
</feature>
<evidence type="ECO:0000256" key="3">
    <source>
        <dbReference type="ARBA" id="ARBA00022448"/>
    </source>
</evidence>
<evidence type="ECO:0000256" key="6">
    <source>
        <dbReference type="ARBA" id="ARBA00022741"/>
    </source>
</evidence>
<dbReference type="EMBL" id="MBDO02000014">
    <property type="protein sequence ID" value="RLN68315.1"/>
    <property type="molecule type" value="Genomic_DNA"/>
</dbReference>
<dbReference type="FunFam" id="3.40.50.300:FF:000904">
    <property type="entry name" value="ABC transporter A family member 1"/>
    <property type="match status" value="1"/>
</dbReference>
<sequence length="1971" mass="216221">MESTAPTMRYRASDITCSVATQEHNLMKSSNEDLSKRRTAWTFMRALLWKNWLIKNRQPIATACEVLVPTFFILLLGMLKLLVESVNVPPGWSDDGSNTAATRYNLFQPTGQTIEWVDVDLPKFALYESTMTGLMLKLGLQSIVDGLRLEELSAASLATCRTGVLAGGLIDTNTSSPYRVPTECDDKVSPYKIGIVPDNAFTRNYFAETMDMWYPRMDLVNSSSESLAVPSFKESIQFFDSNDALTEYVKSDNYGDGLSNPRIYGAIVFDSAPSGDDIGSFASIEYSLRLNATKGDARNSVGRVPTTDGSLVDLELFQKDIVTDYYSAYTVTGFMTLQTLVTRFVTCMPEWSSSNQSTTGICQRSQTTAPASSYLDSTFLDVLNDDSLIQEVLSTIFTSGNTSVSSILADMSNSTKESLLTPLRQAPQSILGSTVAPFPIDNYINSPFYETVGSVFSIVFIMAYLFTISRILVVLIQEKELRLREFMKILGVTEKTITITWYITYAAIMFVGAIVQSIAGLVGLFPNSSVIVTFLFFFLFGLSVLALAFLISTLFSKARVGAFVGMVAFFAMYAVSQGFSTGTAEGAKQIGSVLSPVALSLGVGVLANAEETGEGVQLSTIGTLSDNYRISTALLMFAFDTVLYTILGLYFDKVMPKEYGTSLKWYFPVSPSYWRSRKQRPVTVMSTDNHSGDVALDLNPSFEPVNAELRAQEQNGEALSVQRIRKVFQVPGGEKVAVKGLDITMYKDQITCLLGHNGAGKTTLISMLTGMTAPSSGNATYRGLSVNEDMDELRQSLGICFQHDVLFPELSVEEHLLFFGQIKGYANEELKAVAEKQIREVGLTEKRNSRPSDLSGGMKRKLSVAVSLLGDSSLVFLDEPTSGMDPYSRRSTWEILLNNRNDRVMVLTTHFMDEADILGDRIAIMAEGEMRCCGSSLFLKNRFGAGYNLTLVKDDAKCDDKAVTDFVTSFVPAAQLLSNVGSEIAFQLPLHGSAQFATMFAEMDRQLQSLGLLSYGVSVTTLEEVFIKVAELGDENNQHTLGNNPRTKASGSDDNYQQCDEIIMTEPMFQTHLRALLLKRFRYARRDKKAIIYVAALPVLLIAAGLGILKASMAISDDPIMALTTDAYFGSATPTPYFCQAGASTGEWCSDVMTSGYYSSADAQALSISQPAYDSNSPTIFDVTYTDPSINASGATGYSLALGQQLYDRGYGKGADLVEGQYGAYLVYGDSDQNLFGYNVFTNTTAPHSSAIFKALMDQAVYRFFAANSSSNSALAPVELKVNNYPLPYTAAAKAVFSSNSSFVAALFICIAFTFLPASVVVFLVKEKQSEHNSKHQQLVSGVSLPAFWLSNYIWDMVMYLFPCICALVLINVFEIAALTGQGDCNSCTSATFPAVILLFILFGLAVCPFTYCLSFLYKEHASAQTYTIVLNFMIGVVLMITSFILDVFESTKDVNSALKYIWRFSPLFNLGNGLLTMVTTDVDSIQYSEADTPGPFSTDVIGLELLFLALTAIGYMSLALYLDYSKTFAKVKDDSSDQAYAGETQEIDEDVEREAQRVACGGADEDAVKLMGLRKVYPGGKIAVRNLSFGLKRGECFGFLGINGAGKTTTMKMLTGDVHPSHGTATLGGFDILSQQIEVRRQIGYCPQFDALFDLLTVREHLELFGAIKGVPQNLLDRVVTEKIHQLNLTDFENKLAGSLSGGNKRKLSVAIAMIGNPAIIFLDEPSTGMDPVSRRFMWDVIADISTRGKESTIVLTTHSMEECEALCSRVGIMVGGRLRCYGSVQHLKSRFGDGLMLDVKLDMPDTDELEYLVQHIFGDGNEFVTPASLEEKCLAFGNADLAGRITASHPTGYSLASAIERDGFVRAEAFCSWCVEETRFDTLNEYLQGAFGSNGVIVMERQNDFCRFKIRGSNNDLKLSHMFALIENVKASMHVREYSVSQTTLEQIFNTFAGQQEEEKGVARGVFQA</sequence>
<proteinExistence type="inferred from homology"/>
<feature type="transmembrane region" description="Helical" evidence="10">
    <location>
        <begin position="455"/>
        <end position="476"/>
    </location>
</feature>
<dbReference type="PROSITE" id="PS50893">
    <property type="entry name" value="ABC_TRANSPORTER_2"/>
    <property type="match status" value="2"/>
</dbReference>
<evidence type="ECO:0000256" key="10">
    <source>
        <dbReference type="SAM" id="Phobius"/>
    </source>
</evidence>
<evidence type="ECO:0000256" key="7">
    <source>
        <dbReference type="ARBA" id="ARBA00022840"/>
    </source>
</evidence>
<feature type="domain" description="ABC transporter" evidence="11">
    <location>
        <begin position="719"/>
        <end position="952"/>
    </location>
</feature>
<evidence type="ECO:0000256" key="8">
    <source>
        <dbReference type="ARBA" id="ARBA00022989"/>
    </source>
</evidence>
<reference evidence="12 13" key="1">
    <citation type="submission" date="2018-07" db="EMBL/GenBank/DDBJ databases">
        <title>Genome sequencing of oomycete isolates from Chile give support for New Zealand origin for Phytophthora kernoviae and make available the first Nothophytophthora sp. genome.</title>
        <authorList>
            <person name="Studholme D.J."/>
            <person name="Sanfuentes E."/>
            <person name="Panda P."/>
            <person name="Hill R."/>
            <person name="Sambles C."/>
            <person name="Grant M."/>
            <person name="Williams N.M."/>
            <person name="Mcdougal R.L."/>
        </authorList>
    </citation>
    <scope>NUCLEOTIDE SEQUENCE [LARGE SCALE GENOMIC DNA]</scope>
    <source>
        <strain evidence="12">Chile6</strain>
    </source>
</reference>
<dbReference type="PANTHER" id="PTHR19229:SF36">
    <property type="entry name" value="ATP-BINDING CASSETTE SUB-FAMILY A MEMBER 2"/>
    <property type="match status" value="1"/>
</dbReference>
<dbReference type="InterPro" id="IPR003593">
    <property type="entry name" value="AAA+_ATPase"/>
</dbReference>
<keyword evidence="3" id="KW-0813">Transport</keyword>
<evidence type="ECO:0000256" key="9">
    <source>
        <dbReference type="ARBA" id="ARBA00023136"/>
    </source>
</evidence>
<accession>A0A3F2S1B6</accession>
<dbReference type="PROSITE" id="PS00211">
    <property type="entry name" value="ABC_TRANSPORTER_1"/>
    <property type="match status" value="2"/>
</dbReference>
<feature type="transmembrane region" description="Helical" evidence="10">
    <location>
        <begin position="1090"/>
        <end position="1109"/>
    </location>
</feature>
<comment type="caution">
    <text evidence="12">The sequence shown here is derived from an EMBL/GenBank/DDBJ whole genome shotgun (WGS) entry which is preliminary data.</text>
</comment>
<feature type="transmembrane region" description="Helical" evidence="10">
    <location>
        <begin position="1429"/>
        <end position="1449"/>
    </location>
</feature>
<dbReference type="PANTHER" id="PTHR19229">
    <property type="entry name" value="ATP-BINDING CASSETTE TRANSPORTER SUBFAMILY A ABCA"/>
    <property type="match status" value="1"/>
</dbReference>
<dbReference type="GO" id="GO:0005524">
    <property type="term" value="F:ATP binding"/>
    <property type="evidence" value="ECO:0007669"/>
    <property type="project" value="UniProtKB-KW"/>
</dbReference>
<dbReference type="Gene3D" id="3.40.50.300">
    <property type="entry name" value="P-loop containing nucleotide triphosphate hydrolases"/>
    <property type="match status" value="2"/>
</dbReference>
<feature type="transmembrane region" description="Helical" evidence="10">
    <location>
        <begin position="1391"/>
        <end position="1417"/>
    </location>
</feature>
<keyword evidence="8 10" id="KW-1133">Transmembrane helix</keyword>
<dbReference type="InterPro" id="IPR026082">
    <property type="entry name" value="ABCA"/>
</dbReference>
<evidence type="ECO:0000313" key="13">
    <source>
        <dbReference type="Proteomes" id="UP000277300"/>
    </source>
</evidence>
<dbReference type="InterPro" id="IPR003439">
    <property type="entry name" value="ABC_transporter-like_ATP-bd"/>
</dbReference>
<dbReference type="Proteomes" id="UP000277300">
    <property type="component" value="Unassembled WGS sequence"/>
</dbReference>
<dbReference type="InterPro" id="IPR017871">
    <property type="entry name" value="ABC_transporter-like_CS"/>
</dbReference>
<dbReference type="Pfam" id="PF00005">
    <property type="entry name" value="ABC_tran"/>
    <property type="match status" value="2"/>
</dbReference>
<dbReference type="FunFam" id="3.40.50.300:FF:000298">
    <property type="entry name" value="ATP-binding cassette sub-family A member 12"/>
    <property type="match status" value="1"/>
</dbReference>
<keyword evidence="4 10" id="KW-0812">Transmembrane</keyword>
<evidence type="ECO:0000313" key="12">
    <source>
        <dbReference type="EMBL" id="RLN68315.1"/>
    </source>
</evidence>
<evidence type="ECO:0000256" key="1">
    <source>
        <dbReference type="ARBA" id="ARBA00004141"/>
    </source>
</evidence>
<feature type="domain" description="ABC transporter" evidence="11">
    <location>
        <begin position="1569"/>
        <end position="1802"/>
    </location>
</feature>
<dbReference type="GO" id="GO:0140359">
    <property type="term" value="F:ABC-type transporter activity"/>
    <property type="evidence" value="ECO:0007669"/>
    <property type="project" value="InterPro"/>
</dbReference>
<evidence type="ECO:0000259" key="11">
    <source>
        <dbReference type="PROSITE" id="PS50893"/>
    </source>
</evidence>
<dbReference type="CDD" id="cd03263">
    <property type="entry name" value="ABC_subfamily_A"/>
    <property type="match status" value="2"/>
</dbReference>
<dbReference type="SUPFAM" id="SSF52540">
    <property type="entry name" value="P-loop containing nucleoside triphosphate hydrolases"/>
    <property type="match status" value="2"/>
</dbReference>
<evidence type="ECO:0000256" key="2">
    <source>
        <dbReference type="ARBA" id="ARBA00008869"/>
    </source>
</evidence>
<keyword evidence="7" id="KW-0067">ATP-binding</keyword>
<organism evidence="12 13">
    <name type="scientific">Phytophthora kernoviae</name>
    <dbReference type="NCBI Taxonomy" id="325452"/>
    <lineage>
        <taxon>Eukaryota</taxon>
        <taxon>Sar</taxon>
        <taxon>Stramenopiles</taxon>
        <taxon>Oomycota</taxon>
        <taxon>Peronosporomycetes</taxon>
        <taxon>Peronosporales</taxon>
        <taxon>Peronosporaceae</taxon>
        <taxon>Phytophthora</taxon>
    </lineage>
</organism>
<comment type="similarity">
    <text evidence="2">Belongs to the ABC transporter superfamily. ABCA family.</text>
</comment>
<keyword evidence="6" id="KW-0547">Nucleotide-binding</keyword>
<feature type="transmembrane region" description="Helical" evidence="10">
    <location>
        <begin position="1360"/>
        <end position="1379"/>
    </location>
</feature>
<dbReference type="SMART" id="SM00382">
    <property type="entry name" value="AAA"/>
    <property type="match status" value="2"/>
</dbReference>
<keyword evidence="5" id="KW-0677">Repeat</keyword>
<comment type="subcellular location">
    <subcellularLocation>
        <location evidence="1">Membrane</location>
        <topology evidence="1">Multi-pass membrane protein</topology>
    </subcellularLocation>
</comment>
<feature type="transmembrane region" description="Helical" evidence="10">
    <location>
        <begin position="558"/>
        <end position="575"/>
    </location>
</feature>
<dbReference type="GO" id="GO:0016887">
    <property type="term" value="F:ATP hydrolysis activity"/>
    <property type="evidence" value="ECO:0007669"/>
    <property type="project" value="InterPro"/>
</dbReference>
<dbReference type="Pfam" id="PF12698">
    <property type="entry name" value="ABC2_membrane_3"/>
    <property type="match status" value="2"/>
</dbReference>
<dbReference type="GO" id="GO:0016020">
    <property type="term" value="C:membrane"/>
    <property type="evidence" value="ECO:0007669"/>
    <property type="project" value="UniProtKB-SubCell"/>
</dbReference>
<feature type="transmembrane region" description="Helical" evidence="10">
    <location>
        <begin position="497"/>
        <end position="525"/>
    </location>
</feature>
<dbReference type="GO" id="GO:0005319">
    <property type="term" value="F:lipid transporter activity"/>
    <property type="evidence" value="ECO:0007669"/>
    <property type="project" value="TreeGrafter"/>
</dbReference>
<feature type="transmembrane region" description="Helical" evidence="10">
    <location>
        <begin position="628"/>
        <end position="651"/>
    </location>
</feature>
<feature type="transmembrane region" description="Helical" evidence="10">
    <location>
        <begin position="1303"/>
        <end position="1325"/>
    </location>
</feature>
<dbReference type="InterPro" id="IPR013525">
    <property type="entry name" value="ABC2_TM"/>
</dbReference>
<protein>
    <recommendedName>
        <fullName evidence="11">ABC transporter domain-containing protein</fullName>
    </recommendedName>
</protein>